<sequence length="335" mass="36347" precursor="true">MKRLICFLMAIVFSSGAVIAELPQPLVHLSFDQTWENAGTAGPEGPSAPLDNGGFGPKFDAKGIIGYCLDTTSIVDPEDDSIWARLEYGSYDPENPTAIQQALAGLKSYTILFWYKFNDRGTFSGPIFMSRSQRADEVYWADWAMYPVAGGNGLRILMNGFNNSGQGSGDMTWPSGIAYNKWMFMAATYNTDNFMLQLSWYQGLGNSSDDLYAKNAGDFGTPGEALEGISGAPLSIGAWTFNYVIDEETEIEYETTGGFDGYIDEFRIYGSTADGSGALTEEQILAVYEADLLTPRCGDENNPYPPGDLTGDCIVDGDDVAALASNWLADNAPAE</sequence>
<evidence type="ECO:0000313" key="3">
    <source>
        <dbReference type="Proteomes" id="UP000188181"/>
    </source>
</evidence>
<dbReference type="Gene3D" id="2.60.120.200">
    <property type="match status" value="1"/>
</dbReference>
<dbReference type="KEGG" id="pbas:SMSP2_01483"/>
<keyword evidence="3" id="KW-1185">Reference proteome</keyword>
<dbReference type="InterPro" id="IPR013320">
    <property type="entry name" value="ConA-like_dom_sf"/>
</dbReference>
<dbReference type="Proteomes" id="UP000188181">
    <property type="component" value="Chromosome"/>
</dbReference>
<dbReference type="EMBL" id="CP019646">
    <property type="protein sequence ID" value="AQQ71118.1"/>
    <property type="molecule type" value="Genomic_DNA"/>
</dbReference>
<proteinExistence type="predicted"/>
<evidence type="ECO:0008006" key="4">
    <source>
        <dbReference type="Google" id="ProtNLM"/>
    </source>
</evidence>
<dbReference type="SUPFAM" id="SSF49899">
    <property type="entry name" value="Concanavalin A-like lectins/glucanases"/>
    <property type="match status" value="1"/>
</dbReference>
<feature type="chain" id="PRO_5012275623" description="LamG domain-containing protein" evidence="1">
    <location>
        <begin position="20"/>
        <end position="335"/>
    </location>
</feature>
<protein>
    <recommendedName>
        <fullName evidence="4">LamG domain-containing protein</fullName>
    </recommendedName>
</protein>
<dbReference type="AlphaFoldDB" id="A0A1Q2MEZ4"/>
<feature type="signal peptide" evidence="1">
    <location>
        <begin position="1"/>
        <end position="19"/>
    </location>
</feature>
<organism evidence="2 3">
    <name type="scientific">Limihaloglobus sulfuriphilus</name>
    <dbReference type="NCBI Taxonomy" id="1851148"/>
    <lineage>
        <taxon>Bacteria</taxon>
        <taxon>Pseudomonadati</taxon>
        <taxon>Planctomycetota</taxon>
        <taxon>Phycisphaerae</taxon>
        <taxon>Sedimentisphaerales</taxon>
        <taxon>Sedimentisphaeraceae</taxon>
        <taxon>Limihaloglobus</taxon>
    </lineage>
</organism>
<keyword evidence="1" id="KW-0732">Signal</keyword>
<dbReference type="RefSeq" id="WP_146683329.1">
    <property type="nucleotide sequence ID" value="NZ_CP019646.1"/>
</dbReference>
<gene>
    <name evidence="2" type="ORF">SMSP2_01483</name>
</gene>
<evidence type="ECO:0000313" key="2">
    <source>
        <dbReference type="EMBL" id="AQQ71118.1"/>
    </source>
</evidence>
<reference evidence="3" key="1">
    <citation type="submission" date="2017-02" db="EMBL/GenBank/DDBJ databases">
        <title>Comparative genomics and description of representatives of a novel lineage of planctomycetes thriving in anoxic sediments.</title>
        <authorList>
            <person name="Spring S."/>
            <person name="Bunk B."/>
            <person name="Sproer C."/>
        </authorList>
    </citation>
    <scope>NUCLEOTIDE SEQUENCE [LARGE SCALE GENOMIC DNA]</scope>
    <source>
        <strain evidence="3">SM-Chi-D1</strain>
    </source>
</reference>
<name>A0A1Q2MEZ4_9BACT</name>
<accession>A0A1Q2MEZ4</accession>
<dbReference type="OrthoDB" id="253051at2"/>
<evidence type="ECO:0000256" key="1">
    <source>
        <dbReference type="SAM" id="SignalP"/>
    </source>
</evidence>
<dbReference type="STRING" id="1851148.SMSP2_01483"/>